<keyword evidence="1" id="KW-0862">Zinc</keyword>
<keyword evidence="3" id="KW-1185">Reference proteome</keyword>
<comment type="function">
    <text evidence="1">Binds to RNA polymerase (RNAP), stimulating transcription from principal, but not alternative sigma factor promoters.</text>
</comment>
<accession>A0A021VSH9</accession>
<dbReference type="GO" id="GO:0045893">
    <property type="term" value="P:positive regulation of DNA-templated transcription"/>
    <property type="evidence" value="ECO:0007669"/>
    <property type="project" value="UniProtKB-UniRule"/>
</dbReference>
<evidence type="ECO:0000256" key="1">
    <source>
        <dbReference type="HAMAP-Rule" id="MF_01483"/>
    </source>
</evidence>
<evidence type="ECO:0000313" key="2">
    <source>
        <dbReference type="EMBL" id="EYR64154.1"/>
    </source>
</evidence>
<comment type="caution">
    <text evidence="2">The sequence shown here is derived from an EMBL/GenBank/DDBJ whole genome shotgun (WGS) entry which is preliminary data.</text>
</comment>
<dbReference type="InterPro" id="IPR025182">
    <property type="entry name" value="RNApol-bd_RbpA"/>
</dbReference>
<proteinExistence type="inferred from homology"/>
<feature type="binding site" evidence="1">
    <location>
        <position position="58"/>
    </location>
    <ligand>
        <name>Zn(2+)</name>
        <dbReference type="ChEBI" id="CHEBI:29105"/>
    </ligand>
</feature>
<dbReference type="AlphaFoldDB" id="A0A021VSH9"/>
<keyword evidence="1" id="KW-0805">Transcription regulation</keyword>
<feature type="binding site" evidence="1">
    <location>
        <position position="38"/>
    </location>
    <ligand>
        <name>Zn(2+)</name>
        <dbReference type="ChEBI" id="CHEBI:29105"/>
    </ligand>
</feature>
<organism evidence="2 3">
    <name type="scientific">Actinotalea ferrariae CF5-4</name>
    <dbReference type="NCBI Taxonomy" id="948458"/>
    <lineage>
        <taxon>Bacteria</taxon>
        <taxon>Bacillati</taxon>
        <taxon>Actinomycetota</taxon>
        <taxon>Actinomycetes</taxon>
        <taxon>Micrococcales</taxon>
        <taxon>Cellulomonadaceae</taxon>
        <taxon>Actinotalea</taxon>
    </lineage>
</organism>
<comment type="subunit">
    <text evidence="1">Forms a complex with the RNAP catalytic core and with free principal sigma factors.</text>
</comment>
<comment type="cofactor">
    <cofactor evidence="1">
        <name>Zn(2+)</name>
        <dbReference type="ChEBI" id="CHEBI:29105"/>
    </cofactor>
    <text evidence="1">Bind 1 Zn(2+) per subunit.</text>
</comment>
<dbReference type="EMBL" id="AXCW01000045">
    <property type="protein sequence ID" value="EYR64154.1"/>
    <property type="molecule type" value="Genomic_DNA"/>
</dbReference>
<name>A0A021VSH9_9CELL</name>
<dbReference type="RefSeq" id="WP_034224234.1">
    <property type="nucleotide sequence ID" value="NZ_AXCW01000045.1"/>
</dbReference>
<dbReference type="OrthoDB" id="3618415at2"/>
<feature type="binding site" evidence="1">
    <location>
        <position position="56"/>
    </location>
    <ligand>
        <name>Zn(2+)</name>
        <dbReference type="ChEBI" id="CHEBI:29105"/>
    </ligand>
</feature>
<evidence type="ECO:0000313" key="3">
    <source>
        <dbReference type="Proteomes" id="UP000019753"/>
    </source>
</evidence>
<dbReference type="Pfam" id="PF13397">
    <property type="entry name" value="RbpA"/>
    <property type="match status" value="1"/>
</dbReference>
<feature type="binding site" evidence="1">
    <location>
        <position position="34"/>
    </location>
    <ligand>
        <name>Zn(2+)</name>
        <dbReference type="ChEBI" id="CHEBI:29105"/>
    </ligand>
</feature>
<keyword evidence="1" id="KW-0804">Transcription</keyword>
<dbReference type="GO" id="GO:0008270">
    <property type="term" value="F:zinc ion binding"/>
    <property type="evidence" value="ECO:0007669"/>
    <property type="project" value="UniProtKB-UniRule"/>
</dbReference>
<dbReference type="HAMAP" id="MF_01483">
    <property type="entry name" value="RbpA"/>
    <property type="match status" value="1"/>
</dbReference>
<comment type="similarity">
    <text evidence="1">Belongs to the RNA polymerase-binding protein RbpA family.</text>
</comment>
<keyword evidence="1" id="KW-0479">Metal-binding</keyword>
<dbReference type="Gene3D" id="2.20.28.270">
    <property type="entry name" value="RNA polymerase-binding protein A"/>
    <property type="match status" value="1"/>
</dbReference>
<reference evidence="2 3" key="1">
    <citation type="submission" date="2014-01" db="EMBL/GenBank/DDBJ databases">
        <title>Actinotalea ferrariae CF5-4.</title>
        <authorList>
            <person name="Chen F."/>
            <person name="Li Y."/>
            <person name="Wang G."/>
        </authorList>
    </citation>
    <scope>NUCLEOTIDE SEQUENCE [LARGE SCALE GENOMIC DNA]</scope>
    <source>
        <strain evidence="2 3">CF5-4</strain>
    </source>
</reference>
<sequence length="114" mass="12893">MADRSLRGMRIGANSMESEDGVEFAPRLQAFYDCPNGHQIVLPFSTEADVPVVWECRCGEEALLRDASKPEPKAGKPQRTHWDMLLERRTVGELEDLLAERLELLRAGKLRRSA</sequence>
<protein>
    <recommendedName>
        <fullName evidence="1">RNA polymerase-binding protein RbpA</fullName>
    </recommendedName>
</protein>
<dbReference type="GO" id="GO:0001000">
    <property type="term" value="F:bacterial-type RNA polymerase core enzyme binding"/>
    <property type="evidence" value="ECO:0007669"/>
    <property type="project" value="UniProtKB-UniRule"/>
</dbReference>
<gene>
    <name evidence="1" type="primary">rbpA</name>
    <name evidence="2" type="ORF">N866_15000</name>
</gene>
<dbReference type="Proteomes" id="UP000019753">
    <property type="component" value="Unassembled WGS sequence"/>
</dbReference>
<dbReference type="InterPro" id="IPR038638">
    <property type="entry name" value="RbpA_sf"/>
</dbReference>